<keyword evidence="13 16" id="KW-1133">Transmembrane helix</keyword>
<dbReference type="SUPFAM" id="SSF81343">
    <property type="entry name" value="Fumarate reductase respiratory complex transmembrane subunits"/>
    <property type="match status" value="1"/>
</dbReference>
<evidence type="ECO:0000256" key="2">
    <source>
        <dbReference type="ARBA" id="ARBA00004050"/>
    </source>
</evidence>
<evidence type="ECO:0000256" key="4">
    <source>
        <dbReference type="ARBA" id="ARBA00005163"/>
    </source>
</evidence>
<comment type="subcellular location">
    <subcellularLocation>
        <location evidence="3">Membrane</location>
        <topology evidence="3">Multi-pass membrane protein</topology>
    </subcellularLocation>
</comment>
<reference evidence="17 18" key="1">
    <citation type="submission" date="2018-07" db="EMBL/GenBank/DDBJ databases">
        <authorList>
            <person name="Quirk P.G."/>
            <person name="Krulwich T.A."/>
        </authorList>
    </citation>
    <scope>NUCLEOTIDE SEQUENCE [LARGE SCALE GENOMIC DNA]</scope>
    <source>
        <strain evidence="17 18">CC-BB4</strain>
    </source>
</reference>
<protein>
    <recommendedName>
        <fullName evidence="6">Succinate dehydrogenase hydrophobic membrane anchor subunit</fullName>
    </recommendedName>
</protein>
<dbReference type="RefSeq" id="WP_115692925.1">
    <property type="nucleotide sequence ID" value="NZ_CP031417.1"/>
</dbReference>
<evidence type="ECO:0000256" key="16">
    <source>
        <dbReference type="SAM" id="Phobius"/>
    </source>
</evidence>
<dbReference type="EMBL" id="CP031417">
    <property type="protein sequence ID" value="AXK82546.1"/>
    <property type="molecule type" value="Genomic_DNA"/>
</dbReference>
<dbReference type="InterPro" id="IPR014312">
    <property type="entry name" value="Succ_DH_anchor"/>
</dbReference>
<dbReference type="Proteomes" id="UP000254889">
    <property type="component" value="Chromosome"/>
</dbReference>
<dbReference type="KEGG" id="ptaw:DW352_19675"/>
<dbReference type="NCBIfam" id="TIGR02968">
    <property type="entry name" value="succ_dehyd_anc"/>
    <property type="match status" value="1"/>
</dbReference>
<name>A0A346A049_9HYPH</name>
<dbReference type="GO" id="GO:0016020">
    <property type="term" value="C:membrane"/>
    <property type="evidence" value="ECO:0007669"/>
    <property type="project" value="UniProtKB-SubCell"/>
</dbReference>
<dbReference type="CDD" id="cd03495">
    <property type="entry name" value="SQR_TypeC_SdhD_like"/>
    <property type="match status" value="1"/>
</dbReference>
<evidence type="ECO:0000313" key="17">
    <source>
        <dbReference type="EMBL" id="AXK82546.1"/>
    </source>
</evidence>
<comment type="function">
    <text evidence="2">Membrane-anchoring subunit of succinate dehydrogenase (SDH).</text>
</comment>
<accession>A0A346A049</accession>
<evidence type="ECO:0000256" key="7">
    <source>
        <dbReference type="ARBA" id="ARBA00022448"/>
    </source>
</evidence>
<dbReference type="InterPro" id="IPR034804">
    <property type="entry name" value="SQR/QFR_C/D"/>
</dbReference>
<feature type="transmembrane region" description="Helical" evidence="16">
    <location>
        <begin position="104"/>
        <end position="126"/>
    </location>
</feature>
<dbReference type="GO" id="GO:0046872">
    <property type="term" value="F:metal ion binding"/>
    <property type="evidence" value="ECO:0007669"/>
    <property type="project" value="UniProtKB-KW"/>
</dbReference>
<proteinExistence type="predicted"/>
<comment type="pathway">
    <text evidence="4">Carbohydrate metabolism; tricarboxylic acid cycle.</text>
</comment>
<keyword evidence="15 16" id="KW-0472">Membrane</keyword>
<keyword evidence="14" id="KW-0408">Iron</keyword>
<dbReference type="AlphaFoldDB" id="A0A346A049"/>
<dbReference type="InterPro" id="IPR000701">
    <property type="entry name" value="SuccDH_FuR_B_TM-su"/>
</dbReference>
<evidence type="ECO:0000256" key="3">
    <source>
        <dbReference type="ARBA" id="ARBA00004141"/>
    </source>
</evidence>
<evidence type="ECO:0000256" key="15">
    <source>
        <dbReference type="ARBA" id="ARBA00023136"/>
    </source>
</evidence>
<evidence type="ECO:0000256" key="12">
    <source>
        <dbReference type="ARBA" id="ARBA00022982"/>
    </source>
</evidence>
<dbReference type="GO" id="GO:0006099">
    <property type="term" value="P:tricarboxylic acid cycle"/>
    <property type="evidence" value="ECO:0007669"/>
    <property type="project" value="UniProtKB-UniPathway"/>
</dbReference>
<feature type="transmembrane region" description="Helical" evidence="16">
    <location>
        <begin position="60"/>
        <end position="83"/>
    </location>
</feature>
<keyword evidence="9" id="KW-0349">Heme</keyword>
<evidence type="ECO:0000256" key="8">
    <source>
        <dbReference type="ARBA" id="ARBA00022532"/>
    </source>
</evidence>
<dbReference type="UniPathway" id="UPA00223"/>
<evidence type="ECO:0000256" key="1">
    <source>
        <dbReference type="ARBA" id="ARBA00001971"/>
    </source>
</evidence>
<keyword evidence="8" id="KW-0816">Tricarboxylic acid cycle</keyword>
<evidence type="ECO:0000256" key="9">
    <source>
        <dbReference type="ARBA" id="ARBA00022617"/>
    </source>
</evidence>
<evidence type="ECO:0000256" key="10">
    <source>
        <dbReference type="ARBA" id="ARBA00022692"/>
    </source>
</evidence>
<evidence type="ECO:0000256" key="14">
    <source>
        <dbReference type="ARBA" id="ARBA00023004"/>
    </source>
</evidence>
<gene>
    <name evidence="17" type="primary">sdhD</name>
    <name evidence="17" type="ORF">DW352_19675</name>
</gene>
<organism evidence="17 18">
    <name type="scientific">Pseudolabrys taiwanensis</name>
    <dbReference type="NCBI Taxonomy" id="331696"/>
    <lineage>
        <taxon>Bacteria</taxon>
        <taxon>Pseudomonadati</taxon>
        <taxon>Pseudomonadota</taxon>
        <taxon>Alphaproteobacteria</taxon>
        <taxon>Hyphomicrobiales</taxon>
        <taxon>Xanthobacteraceae</taxon>
        <taxon>Pseudolabrys</taxon>
    </lineage>
</organism>
<dbReference type="Pfam" id="PF01127">
    <property type="entry name" value="Sdh_cyt"/>
    <property type="match status" value="1"/>
</dbReference>
<dbReference type="Gene3D" id="1.20.1300.10">
    <property type="entry name" value="Fumarate reductase/succinate dehydrogenase, transmembrane subunit"/>
    <property type="match status" value="1"/>
</dbReference>
<keyword evidence="7" id="KW-0813">Transport</keyword>
<evidence type="ECO:0000256" key="6">
    <source>
        <dbReference type="ARBA" id="ARBA00019425"/>
    </source>
</evidence>
<comment type="cofactor">
    <cofactor evidence="1">
        <name>heme</name>
        <dbReference type="ChEBI" id="CHEBI:30413"/>
    </cofactor>
</comment>
<evidence type="ECO:0000256" key="5">
    <source>
        <dbReference type="ARBA" id="ARBA00011558"/>
    </source>
</evidence>
<keyword evidence="18" id="KW-1185">Reference proteome</keyword>
<evidence type="ECO:0000256" key="13">
    <source>
        <dbReference type="ARBA" id="ARBA00022989"/>
    </source>
</evidence>
<dbReference type="OrthoDB" id="9809280at2"/>
<keyword evidence="11" id="KW-0479">Metal-binding</keyword>
<keyword evidence="12" id="KW-0249">Electron transport</keyword>
<evidence type="ECO:0000256" key="11">
    <source>
        <dbReference type="ARBA" id="ARBA00022723"/>
    </source>
</evidence>
<sequence length="132" mass="14504">MIGQRPNEMRTPMRRVRGLGAAHSGTTGFWHQRVTGFAGVFLSVALIVIVISLLGRSHAAVVQILGSPLVAVIMLLFIVNTVYHMWIGMQEIILDYVHEDKLKLLSLMGNTFFCFAVGLASCFAILKLSFGV</sequence>
<keyword evidence="10 16" id="KW-0812">Transmembrane</keyword>
<feature type="transmembrane region" description="Helical" evidence="16">
    <location>
        <begin position="34"/>
        <end position="54"/>
    </location>
</feature>
<comment type="subunit">
    <text evidence="5">Part of an enzyme complex containing four subunits: a flavoprotein, an iron-sulfur protein, plus two membrane-anchoring proteins, SdhC and SdhD.</text>
</comment>
<dbReference type="GO" id="GO:0020037">
    <property type="term" value="F:heme binding"/>
    <property type="evidence" value="ECO:0007669"/>
    <property type="project" value="InterPro"/>
</dbReference>
<evidence type="ECO:0000313" key="18">
    <source>
        <dbReference type="Proteomes" id="UP000254889"/>
    </source>
</evidence>